<keyword evidence="4" id="KW-1185">Reference proteome</keyword>
<feature type="compositionally biased region" description="Low complexity" evidence="1">
    <location>
        <begin position="40"/>
        <end position="59"/>
    </location>
</feature>
<reference evidence="3 4" key="1">
    <citation type="submission" date="2015-10" db="EMBL/GenBank/DDBJ databases">
        <title>Genome analyses suggest a sexual origin of heterokaryosis in a supposedly ancient asexual fungus.</title>
        <authorList>
            <person name="Ropars J."/>
            <person name="Sedzielewska K."/>
            <person name="Noel J."/>
            <person name="Charron P."/>
            <person name="Farinelli L."/>
            <person name="Marton T."/>
            <person name="Kruger M."/>
            <person name="Pelin A."/>
            <person name="Brachmann A."/>
            <person name="Corradi N."/>
        </authorList>
    </citation>
    <scope>NUCLEOTIDE SEQUENCE [LARGE SCALE GENOMIC DNA]</scope>
    <source>
        <strain evidence="3 4">A4</strain>
    </source>
</reference>
<evidence type="ECO:0000256" key="1">
    <source>
        <dbReference type="SAM" id="MobiDB-lite"/>
    </source>
</evidence>
<dbReference type="Proteomes" id="UP000234323">
    <property type="component" value="Unassembled WGS sequence"/>
</dbReference>
<gene>
    <name evidence="2" type="ORF">RhiirA4_488513</name>
    <name evidence="3" type="ORF">RhiirA4_488515</name>
</gene>
<dbReference type="AlphaFoldDB" id="A0A2I1HTR9"/>
<protein>
    <submittedName>
        <fullName evidence="3">Uncharacterized protein</fullName>
    </submittedName>
</protein>
<evidence type="ECO:0000313" key="2">
    <source>
        <dbReference type="EMBL" id="PKY62283.1"/>
    </source>
</evidence>
<dbReference type="EMBL" id="LLXI01006809">
    <property type="protein sequence ID" value="PKY62283.1"/>
    <property type="molecule type" value="Genomic_DNA"/>
</dbReference>
<evidence type="ECO:0000313" key="4">
    <source>
        <dbReference type="Proteomes" id="UP000234323"/>
    </source>
</evidence>
<proteinExistence type="predicted"/>
<organism evidence="3 4">
    <name type="scientific">Rhizophagus irregularis</name>
    <dbReference type="NCBI Taxonomy" id="588596"/>
    <lineage>
        <taxon>Eukaryota</taxon>
        <taxon>Fungi</taxon>
        <taxon>Fungi incertae sedis</taxon>
        <taxon>Mucoromycota</taxon>
        <taxon>Glomeromycotina</taxon>
        <taxon>Glomeromycetes</taxon>
        <taxon>Glomerales</taxon>
        <taxon>Glomeraceae</taxon>
        <taxon>Rhizophagus</taxon>
    </lineage>
</organism>
<feature type="compositionally biased region" description="Polar residues" evidence="1">
    <location>
        <begin position="14"/>
        <end position="39"/>
    </location>
</feature>
<dbReference type="EMBL" id="LLXI01006810">
    <property type="protein sequence ID" value="PKY62285.1"/>
    <property type="molecule type" value="Genomic_DNA"/>
</dbReference>
<sequence>MSNKKPRKNLPPASESSLGTVQLQARASRNTGNKFSQMLTRSKTSTTIESSTSSSNCSE</sequence>
<accession>A0A2I1HTR9</accession>
<evidence type="ECO:0000313" key="3">
    <source>
        <dbReference type="EMBL" id="PKY62285.1"/>
    </source>
</evidence>
<comment type="caution">
    <text evidence="3">The sequence shown here is derived from an EMBL/GenBank/DDBJ whole genome shotgun (WGS) entry which is preliminary data.</text>
</comment>
<name>A0A2I1HTR9_9GLOM</name>
<feature type="region of interest" description="Disordered" evidence="1">
    <location>
        <begin position="1"/>
        <end position="59"/>
    </location>
</feature>